<feature type="binding site" evidence="6">
    <location>
        <begin position="211"/>
        <end position="214"/>
    </location>
    <ligand>
        <name>ATP</name>
        <dbReference type="ChEBI" id="CHEBI:30616"/>
    </ligand>
</feature>
<keyword evidence="2 6" id="KW-0547">Nucleotide-binding</keyword>
<feature type="region of interest" description="Disordered" evidence="7">
    <location>
        <begin position="242"/>
        <end position="268"/>
    </location>
</feature>
<keyword evidence="1 6" id="KW-0963">Cytoplasm</keyword>
<evidence type="ECO:0000313" key="8">
    <source>
        <dbReference type="EMBL" id="MBY8883857.1"/>
    </source>
</evidence>
<evidence type="ECO:0000256" key="7">
    <source>
        <dbReference type="SAM" id="MobiDB-lite"/>
    </source>
</evidence>
<keyword evidence="9" id="KW-1185">Reference proteome</keyword>
<protein>
    <recommendedName>
        <fullName evidence="6">Cell shape-determining protein MreB</fullName>
    </recommendedName>
</protein>
<accession>A0ABS7QKY2</accession>
<sequence>MAHRKSFSGRDLGIDLGTANTLVYVRGEGIVLNEPSVVAVNAVGGEVISVGTDAKSTIGRTPSHVVAVRPLRDGVIADFDMAERMLAHFIRKVAGNRRRFSRPRVVVCVPSGITSVERRAVVEAATTAGARQVYLIDEPMAAAIGAGLPVSEPVGSMIVDIGGGTTEVAVISLGGIVTARSVRTAGDAIDTAIANYVKREHTLVIGERTAEEVKMAIGSAAPSGYWPDGLGLLDRELEADMGAADPVDDGSDAADARGAREADPESSVGLVTAVGTTPDGEQRCRIRGRDQVSGLPKTLELETAQIRHAINDPVETIIDAVRQTLDSCPPEPAGDIMDHGIVLTGGGALLPGLDARLSSAFDIPVIVADSPLDCVAVGTGKCVENYDALRTVIDATPNSYLAYKG</sequence>
<feature type="binding site" evidence="6">
    <location>
        <begin position="163"/>
        <end position="165"/>
    </location>
    <ligand>
        <name>ATP</name>
        <dbReference type="ChEBI" id="CHEBI:30616"/>
    </ligand>
</feature>
<dbReference type="InterPro" id="IPR004753">
    <property type="entry name" value="MreB"/>
</dbReference>
<evidence type="ECO:0000256" key="3">
    <source>
        <dbReference type="ARBA" id="ARBA00022840"/>
    </source>
</evidence>
<evidence type="ECO:0000256" key="2">
    <source>
        <dbReference type="ARBA" id="ARBA00022741"/>
    </source>
</evidence>
<evidence type="ECO:0000256" key="5">
    <source>
        <dbReference type="ARBA" id="ARBA00023458"/>
    </source>
</evidence>
<dbReference type="InterPro" id="IPR043129">
    <property type="entry name" value="ATPase_NBD"/>
</dbReference>
<dbReference type="CDD" id="cd10225">
    <property type="entry name" value="ASKHA_NBD_MreB-like"/>
    <property type="match status" value="1"/>
</dbReference>
<dbReference type="EMBL" id="JAINVZ010000002">
    <property type="protein sequence ID" value="MBY8883857.1"/>
    <property type="molecule type" value="Genomic_DNA"/>
</dbReference>
<gene>
    <name evidence="6" type="primary">mreB</name>
    <name evidence="8" type="ORF">K7472_03250</name>
</gene>
<feature type="binding site" evidence="6">
    <location>
        <begin position="18"/>
        <end position="20"/>
    </location>
    <ligand>
        <name>ATP</name>
        <dbReference type="ChEBI" id="CHEBI:30616"/>
    </ligand>
</feature>
<name>A0ABS7QKY2_9ACTN</name>
<comment type="function">
    <text evidence="6">Forms membrane-associated dynamic filaments that are essential for cell shape determination. Acts by regulating cell wall synthesis and cell elongation, and thus cell shape. A feedback loop between cell geometry and MreB localization may maintain elongated cell shape by targeting cell wall growth to regions of negative cell wall curvature.</text>
</comment>
<comment type="subunit">
    <text evidence="6">Forms polymers.</text>
</comment>
<dbReference type="RefSeq" id="WP_222973692.1">
    <property type="nucleotide sequence ID" value="NZ_JAINVZ010000002.1"/>
</dbReference>
<feature type="compositionally biased region" description="Basic and acidic residues" evidence="7">
    <location>
        <begin position="254"/>
        <end position="263"/>
    </location>
</feature>
<organism evidence="8 9">
    <name type="scientific">Streptantibioticus parmotrematis</name>
    <dbReference type="NCBI Taxonomy" id="2873249"/>
    <lineage>
        <taxon>Bacteria</taxon>
        <taxon>Bacillati</taxon>
        <taxon>Actinomycetota</taxon>
        <taxon>Actinomycetes</taxon>
        <taxon>Kitasatosporales</taxon>
        <taxon>Streptomycetaceae</taxon>
        <taxon>Streptantibioticus</taxon>
    </lineage>
</organism>
<dbReference type="NCBIfam" id="NF010539">
    <property type="entry name" value="PRK13927.1"/>
    <property type="match status" value="1"/>
</dbReference>
<evidence type="ECO:0000256" key="1">
    <source>
        <dbReference type="ARBA" id="ARBA00022490"/>
    </source>
</evidence>
<proteinExistence type="inferred from homology"/>
<dbReference type="Proteomes" id="UP001198565">
    <property type="component" value="Unassembled WGS sequence"/>
</dbReference>
<dbReference type="InterPro" id="IPR056546">
    <property type="entry name" value="MreB_MamK-like"/>
</dbReference>
<reference evidence="8 9" key="1">
    <citation type="submission" date="2021-08" db="EMBL/GenBank/DDBJ databases">
        <title>Streptomyces sp. PTM05 isolated from lichen.</title>
        <authorList>
            <person name="Somphong A."/>
            <person name="Phongsopitanun W."/>
            <person name="Tanasupawat S."/>
        </authorList>
    </citation>
    <scope>NUCLEOTIDE SEQUENCE [LARGE SCALE GENOMIC DNA]</scope>
    <source>
        <strain evidence="8 9">Ptm05</strain>
    </source>
</reference>
<evidence type="ECO:0000313" key="9">
    <source>
        <dbReference type="Proteomes" id="UP001198565"/>
    </source>
</evidence>
<feature type="binding site" evidence="6">
    <location>
        <begin position="346"/>
        <end position="349"/>
    </location>
    <ligand>
        <name>ATP</name>
        <dbReference type="ChEBI" id="CHEBI:30616"/>
    </ligand>
</feature>
<dbReference type="PANTHER" id="PTHR42749">
    <property type="entry name" value="CELL SHAPE-DETERMINING PROTEIN MREB"/>
    <property type="match status" value="1"/>
</dbReference>
<dbReference type="SUPFAM" id="SSF53067">
    <property type="entry name" value="Actin-like ATPase domain"/>
    <property type="match status" value="2"/>
</dbReference>
<dbReference type="Pfam" id="PF06723">
    <property type="entry name" value="MreB_Mbl"/>
    <property type="match status" value="2"/>
</dbReference>
<comment type="subcellular location">
    <subcellularLocation>
        <location evidence="6">Cytoplasm</location>
    </subcellularLocation>
    <text evidence="6">Membrane-associated.</text>
</comment>
<evidence type="ECO:0000256" key="4">
    <source>
        <dbReference type="ARBA" id="ARBA00022960"/>
    </source>
</evidence>
<dbReference type="Gene3D" id="3.30.420.40">
    <property type="match status" value="3"/>
</dbReference>
<dbReference type="HAMAP" id="MF_02207">
    <property type="entry name" value="MreB"/>
    <property type="match status" value="1"/>
</dbReference>
<comment type="caution">
    <text evidence="8">The sequence shown here is derived from an EMBL/GenBank/DDBJ whole genome shotgun (WGS) entry which is preliminary data.</text>
</comment>
<evidence type="ECO:0000256" key="6">
    <source>
        <dbReference type="HAMAP-Rule" id="MF_02207"/>
    </source>
</evidence>
<keyword evidence="3 6" id="KW-0067">ATP-binding</keyword>
<dbReference type="PRINTS" id="PR01652">
    <property type="entry name" value="SHAPEPROTEIN"/>
</dbReference>
<dbReference type="PANTHER" id="PTHR42749:SF1">
    <property type="entry name" value="CELL SHAPE-DETERMINING PROTEIN MREB"/>
    <property type="match status" value="1"/>
</dbReference>
<comment type="similarity">
    <text evidence="5 6">Belongs to the FtsA/MreB family.</text>
</comment>
<keyword evidence="4 6" id="KW-0133">Cell shape</keyword>